<sequence length="331" mass="36535">MQVKSVFLKNCRNGRGVVLTLIDITKLNCNLNSNIRRVYAERIVIKIKSVFLFQDTLTRCCGFRGIKGHRARRSYSILSRSAQRGTMGASNAGQESTDYSGNSVREEVLPGGQGSGGSCGSSVKEASGTSRSFRRQESGYVSGGRNHDPKSPTINWVTSPSNGINHNNIDGQNYKRSFSVIISASQCNESDLKTTMVHSLNGQNKQVSQNPITSESISDSKRKEKRNAERTKKNAFWSIFKNITGPANTVEESRKLSVSYSPTPATPNQSSQFTMSSEVFDMIPVCRSNSIRSLASSSNNVSNSSLRDVERGALEDELTAYMQELRRREEC</sequence>
<organism evidence="2 3">
    <name type="scientific">Periplaneta americana</name>
    <name type="common">American cockroach</name>
    <name type="synonym">Blatta americana</name>
    <dbReference type="NCBI Taxonomy" id="6978"/>
    <lineage>
        <taxon>Eukaryota</taxon>
        <taxon>Metazoa</taxon>
        <taxon>Ecdysozoa</taxon>
        <taxon>Arthropoda</taxon>
        <taxon>Hexapoda</taxon>
        <taxon>Insecta</taxon>
        <taxon>Pterygota</taxon>
        <taxon>Neoptera</taxon>
        <taxon>Polyneoptera</taxon>
        <taxon>Dictyoptera</taxon>
        <taxon>Blattodea</taxon>
        <taxon>Blattoidea</taxon>
        <taxon>Blattidae</taxon>
        <taxon>Blattinae</taxon>
        <taxon>Periplaneta</taxon>
    </lineage>
</organism>
<feature type="region of interest" description="Disordered" evidence="1">
    <location>
        <begin position="201"/>
        <end position="230"/>
    </location>
</feature>
<evidence type="ECO:0000313" key="3">
    <source>
        <dbReference type="Proteomes" id="UP001148838"/>
    </source>
</evidence>
<keyword evidence="3" id="KW-1185">Reference proteome</keyword>
<feature type="region of interest" description="Disordered" evidence="1">
    <location>
        <begin position="82"/>
        <end position="159"/>
    </location>
</feature>
<dbReference type="EMBL" id="JAJSOF020000019">
    <property type="protein sequence ID" value="KAJ4438280.1"/>
    <property type="molecule type" value="Genomic_DNA"/>
</dbReference>
<evidence type="ECO:0000256" key="1">
    <source>
        <dbReference type="SAM" id="MobiDB-lite"/>
    </source>
</evidence>
<feature type="compositionally biased region" description="Basic and acidic residues" evidence="1">
    <location>
        <begin position="218"/>
        <end position="230"/>
    </location>
</feature>
<name>A0ABQ8SVQ3_PERAM</name>
<protein>
    <submittedName>
        <fullName evidence="2">Uncharacterized protein</fullName>
    </submittedName>
</protein>
<proteinExistence type="predicted"/>
<feature type="compositionally biased region" description="Polar residues" evidence="1">
    <location>
        <begin position="201"/>
        <end position="217"/>
    </location>
</feature>
<accession>A0ABQ8SVQ3</accession>
<evidence type="ECO:0000313" key="2">
    <source>
        <dbReference type="EMBL" id="KAJ4438280.1"/>
    </source>
</evidence>
<comment type="caution">
    <text evidence="2">The sequence shown here is derived from an EMBL/GenBank/DDBJ whole genome shotgun (WGS) entry which is preliminary data.</text>
</comment>
<reference evidence="2 3" key="1">
    <citation type="journal article" date="2022" name="Allergy">
        <title>Genome assembly and annotation of Periplaneta americana reveal a comprehensive cockroach allergen profile.</title>
        <authorList>
            <person name="Wang L."/>
            <person name="Xiong Q."/>
            <person name="Saelim N."/>
            <person name="Wang L."/>
            <person name="Nong W."/>
            <person name="Wan A.T."/>
            <person name="Shi M."/>
            <person name="Liu X."/>
            <person name="Cao Q."/>
            <person name="Hui J.H.L."/>
            <person name="Sookrung N."/>
            <person name="Leung T.F."/>
            <person name="Tungtrongchitr A."/>
            <person name="Tsui S.K.W."/>
        </authorList>
    </citation>
    <scope>NUCLEOTIDE SEQUENCE [LARGE SCALE GENOMIC DNA]</scope>
    <source>
        <strain evidence="2">PWHHKU_190912</strain>
    </source>
</reference>
<feature type="compositionally biased region" description="Polar residues" evidence="1">
    <location>
        <begin position="82"/>
        <end position="103"/>
    </location>
</feature>
<gene>
    <name evidence="2" type="ORF">ANN_14219</name>
</gene>
<dbReference type="Proteomes" id="UP001148838">
    <property type="component" value="Unassembled WGS sequence"/>
</dbReference>